<dbReference type="GeneID" id="9223008"/>
<evidence type="ECO:0000256" key="3">
    <source>
        <dbReference type="ARBA" id="ARBA00022630"/>
    </source>
</evidence>
<evidence type="ECO:0000256" key="4">
    <source>
        <dbReference type="ARBA" id="ARBA00022827"/>
    </source>
</evidence>
<dbReference type="GO" id="GO:0008115">
    <property type="term" value="F:sarcosine oxidase activity"/>
    <property type="evidence" value="ECO:0007669"/>
    <property type="project" value="TreeGrafter"/>
</dbReference>
<dbReference type="OMA" id="QDFIICA"/>
<keyword evidence="4" id="KW-0274">FAD</keyword>
<dbReference type="GO" id="GO:0051698">
    <property type="term" value="F:saccharopine oxidase activity"/>
    <property type="evidence" value="ECO:0007669"/>
    <property type="project" value="TreeGrafter"/>
</dbReference>
<dbReference type="GO" id="GO:0050660">
    <property type="term" value="F:flavin adenine dinucleotide binding"/>
    <property type="evidence" value="ECO:0007669"/>
    <property type="project" value="InterPro"/>
</dbReference>
<dbReference type="InterPro" id="IPR036188">
    <property type="entry name" value="FAD/NAD-bd_sf"/>
</dbReference>
<evidence type="ECO:0000256" key="1">
    <source>
        <dbReference type="ARBA" id="ARBA00001974"/>
    </source>
</evidence>
<dbReference type="Pfam" id="PF01266">
    <property type="entry name" value="DAO"/>
    <property type="match status" value="1"/>
</dbReference>
<dbReference type="Gene3D" id="3.30.9.10">
    <property type="entry name" value="D-Amino Acid Oxidase, subunit A, domain 2"/>
    <property type="match status" value="1"/>
</dbReference>
<evidence type="ECO:0000259" key="6">
    <source>
        <dbReference type="Pfam" id="PF01266"/>
    </source>
</evidence>
<keyword evidence="3" id="KW-0285">Flavoprotein</keyword>
<reference evidence="8" key="1">
    <citation type="journal article" date="2012" name="MBio">
        <title>Comparative genome analysis of Trichophyton rubrum and related dermatophytes reveals candidate genes involved in infection.</title>
        <authorList>
            <person name="Martinez D.A."/>
            <person name="Oliver B.G."/>
            <person name="Graeser Y."/>
            <person name="Goldberg J.M."/>
            <person name="Li W."/>
            <person name="Martinez-Rossi N.M."/>
            <person name="Monod M."/>
            <person name="Shelest E."/>
            <person name="Barton R.C."/>
            <person name="Birch E."/>
            <person name="Brakhage A.A."/>
            <person name="Chen Z."/>
            <person name="Gurr S.J."/>
            <person name="Heiman D."/>
            <person name="Heitman J."/>
            <person name="Kosti I."/>
            <person name="Rossi A."/>
            <person name="Saif S."/>
            <person name="Samalova M."/>
            <person name="Saunders C.W."/>
            <person name="Shea T."/>
            <person name="Summerbell R.C."/>
            <person name="Xu J."/>
            <person name="Young S."/>
            <person name="Zeng Q."/>
            <person name="Birren B.W."/>
            <person name="Cuomo C.A."/>
            <person name="White T.C."/>
        </authorList>
    </citation>
    <scope>NUCLEOTIDE SEQUENCE [LARGE SCALE GENOMIC DNA]</scope>
    <source>
        <strain evidence="8">ATCC MYA-4605 / CBS 113480</strain>
    </source>
</reference>
<dbReference type="PANTHER" id="PTHR10961:SF37">
    <property type="entry name" value="FAD DEPENDENT OXIDOREDUCTASE DOMAIN-CONTAINING PROTEIN"/>
    <property type="match status" value="1"/>
</dbReference>
<dbReference type="PANTHER" id="PTHR10961">
    <property type="entry name" value="PEROXISOMAL SARCOSINE OXIDASE"/>
    <property type="match status" value="1"/>
</dbReference>
<dbReference type="PROSITE" id="PS51257">
    <property type="entry name" value="PROKAR_LIPOPROTEIN"/>
    <property type="match status" value="1"/>
</dbReference>
<dbReference type="Gene3D" id="3.50.50.60">
    <property type="entry name" value="FAD/NAD(P)-binding domain"/>
    <property type="match status" value="1"/>
</dbReference>
<protein>
    <submittedName>
        <fullName evidence="7">Sarcosine oxidase</fullName>
    </submittedName>
</protein>
<dbReference type="InterPro" id="IPR006076">
    <property type="entry name" value="FAD-dep_OxRdtase"/>
</dbReference>
<dbReference type="RefSeq" id="XP_002849796.1">
    <property type="nucleotide sequence ID" value="XM_002849750.1"/>
</dbReference>
<proteinExistence type="inferred from homology"/>
<dbReference type="VEuPathDB" id="FungiDB:MCYG_02730"/>
<sequence>MDSVPNRKPSPTTPGSSSYLIIGAGCFGASAALQLARSDPASASHITLIDRTPYPCPSAAAHDLNKIIRAEYTDPFYMRLALEAMDVWKSDPVFSPYFHQVGMLFPTTHEQVNRIVGNYTSIASERGSPMTSTPVEIIEPETAKGRFGGIFRDACWDGVETCLFNAEAGWGDAESALQNVIKSAVLLGVTYVPLAVERLLFDETGGCIGARTVTDLDLHAQHVILCTGASTASLLANSAPDRSNLQIGDRIVAAAAIMGAYRVPTDQMRKFESAPIVVNPVGDTPGESIPPSSAGLLKCTHELSFTNMVHHDRLHRQISTPPEDPLYSTWTHDVPSQLKNEVQSVKNMLYGQHVGNLIPEFYRMDAVTPNQDFIICAHPHSERLYIVSGGSFHGWKFMANIGRYVEKMVKGELDPESSQRWAWDRSNEGGACAVYLPSRDLQDIS</sequence>
<dbReference type="AlphaFoldDB" id="C5FGM6"/>
<feature type="domain" description="FAD dependent oxidoreductase" evidence="6">
    <location>
        <begin position="19"/>
        <end position="405"/>
    </location>
</feature>
<organism evidence="7 8">
    <name type="scientific">Arthroderma otae (strain ATCC MYA-4605 / CBS 113480)</name>
    <name type="common">Microsporum canis</name>
    <dbReference type="NCBI Taxonomy" id="554155"/>
    <lineage>
        <taxon>Eukaryota</taxon>
        <taxon>Fungi</taxon>
        <taxon>Dikarya</taxon>
        <taxon>Ascomycota</taxon>
        <taxon>Pezizomycotina</taxon>
        <taxon>Eurotiomycetes</taxon>
        <taxon>Eurotiomycetidae</taxon>
        <taxon>Onygenales</taxon>
        <taxon>Arthrodermataceae</taxon>
        <taxon>Microsporum</taxon>
    </lineage>
</organism>
<keyword evidence="5" id="KW-0560">Oxidoreductase</keyword>
<keyword evidence="8" id="KW-1185">Reference proteome</keyword>
<evidence type="ECO:0000313" key="8">
    <source>
        <dbReference type="Proteomes" id="UP000002035"/>
    </source>
</evidence>
<evidence type="ECO:0000256" key="2">
    <source>
        <dbReference type="ARBA" id="ARBA00010989"/>
    </source>
</evidence>
<evidence type="ECO:0000256" key="5">
    <source>
        <dbReference type="ARBA" id="ARBA00023002"/>
    </source>
</evidence>
<comment type="similarity">
    <text evidence="2">Belongs to the MSOX/MTOX family.</text>
</comment>
<evidence type="ECO:0000313" key="7">
    <source>
        <dbReference type="EMBL" id="EEQ29911.1"/>
    </source>
</evidence>
<dbReference type="STRING" id="554155.C5FGM6"/>
<name>C5FGM6_ARTOC</name>
<dbReference type="SUPFAM" id="SSF51905">
    <property type="entry name" value="FAD/NAD(P)-binding domain"/>
    <property type="match status" value="1"/>
</dbReference>
<dbReference type="Proteomes" id="UP000002035">
    <property type="component" value="Unassembled WGS sequence"/>
</dbReference>
<comment type="cofactor">
    <cofactor evidence="1">
        <name>FAD</name>
        <dbReference type="ChEBI" id="CHEBI:57692"/>
    </cofactor>
</comment>
<dbReference type="EMBL" id="DS995702">
    <property type="protein sequence ID" value="EEQ29911.1"/>
    <property type="molecule type" value="Genomic_DNA"/>
</dbReference>
<dbReference type="OrthoDB" id="2219495at2759"/>
<gene>
    <name evidence="7" type="ORF">MCYG_02730</name>
</gene>
<accession>C5FGM6</accession>
<dbReference type="eggNOG" id="KOG2820">
    <property type="taxonomic scope" value="Eukaryota"/>
</dbReference>
<dbReference type="InterPro" id="IPR045170">
    <property type="entry name" value="MTOX"/>
</dbReference>
<dbReference type="HOGENOM" id="CLU_007884_0_2_1"/>